<comment type="function">
    <text evidence="11">Component of the ubiquinol-cytochrome c oxidoreductase, a multisubunit transmembrane complex that is part of the mitochondrial electron transport chain which drives oxidative phosphorylation. The complex plays an important role in the uptake of multiple carbon sources present in different host niches.</text>
</comment>
<keyword evidence="10 11" id="KW-0472">Membrane</keyword>
<dbReference type="SUPFAM" id="SSF81508">
    <property type="entry name" value="Ubiquinone-binding protein QP-C of cytochrome bc1 complex (Ubiquinol-cytochrome c reductase)"/>
    <property type="match status" value="1"/>
</dbReference>
<dbReference type="InterPro" id="IPR036642">
    <property type="entry name" value="Cyt_bc1_su8_sf"/>
</dbReference>
<evidence type="ECO:0000256" key="6">
    <source>
        <dbReference type="ARBA" id="ARBA00022792"/>
    </source>
</evidence>
<dbReference type="OrthoDB" id="6683853at2759"/>
<dbReference type="Gene3D" id="1.20.5.210">
    <property type="entry name" value="Cytochrome b-c1 complex subunit 8"/>
    <property type="match status" value="1"/>
</dbReference>
<keyword evidence="7 11" id="KW-0249">Electron transport</keyword>
<evidence type="ECO:0000256" key="2">
    <source>
        <dbReference type="ARBA" id="ARBA00007668"/>
    </source>
</evidence>
<organism evidence="12 13">
    <name type="scientific">Pseudozyma flocculosa</name>
    <dbReference type="NCBI Taxonomy" id="84751"/>
    <lineage>
        <taxon>Eukaryota</taxon>
        <taxon>Fungi</taxon>
        <taxon>Dikarya</taxon>
        <taxon>Basidiomycota</taxon>
        <taxon>Ustilaginomycotina</taxon>
        <taxon>Ustilaginomycetes</taxon>
        <taxon>Ustilaginales</taxon>
        <taxon>Ustilaginaceae</taxon>
        <taxon>Pseudozyma</taxon>
    </lineage>
</organism>
<name>A0A5C3F4B6_9BASI</name>
<keyword evidence="4 11" id="KW-0679">Respiratory chain</keyword>
<comment type="subunit">
    <text evidence="11">Component of the ubiquinol-cytochrome c oxidoreductase (cytochrome b-c1 complex, complex III, CIII), a multisubunit enzyme composed of 3 respiratory subunits cytochrome b, cytochrome c1 and Rieske protein, 2 core protein subunits, and additional low-molecular weight protein subunits. The complex exists as an obligatory dimer and forms supercomplexes (SCs) in the inner mitochondrial membrane with cytochrome c oxidase (complex IV, CIV).</text>
</comment>
<evidence type="ECO:0000313" key="12">
    <source>
        <dbReference type="EMBL" id="SPO38776.1"/>
    </source>
</evidence>
<evidence type="ECO:0000256" key="3">
    <source>
        <dbReference type="ARBA" id="ARBA00022448"/>
    </source>
</evidence>
<dbReference type="AlphaFoldDB" id="A0A5C3F4B6"/>
<dbReference type="InterPro" id="IPR004205">
    <property type="entry name" value="Cyt_bc1_su8"/>
</dbReference>
<dbReference type="Proteomes" id="UP000323386">
    <property type="component" value="Unassembled WGS sequence"/>
</dbReference>
<protein>
    <recommendedName>
        <fullName evidence="11">Cytochrome b-c1 complex subunit 8</fullName>
    </recommendedName>
    <alternativeName>
        <fullName evidence="11">Complex III subunit 8</fullName>
    </alternativeName>
</protein>
<reference evidence="12 13" key="1">
    <citation type="submission" date="2018-03" db="EMBL/GenBank/DDBJ databases">
        <authorList>
            <person name="Guldener U."/>
        </authorList>
    </citation>
    <scope>NUCLEOTIDE SEQUENCE [LARGE SCALE GENOMIC DNA]</scope>
    <source>
        <strain evidence="12 13">DAOM196992</strain>
    </source>
</reference>
<keyword evidence="6 11" id="KW-0999">Mitochondrion inner membrane</keyword>
<keyword evidence="9 11" id="KW-0496">Mitochondrion</keyword>
<keyword evidence="13" id="KW-1185">Reference proteome</keyword>
<keyword evidence="3 11" id="KW-0813">Transport</keyword>
<keyword evidence="8 11" id="KW-1133">Transmembrane helix</keyword>
<keyword evidence="5 11" id="KW-0812">Transmembrane</keyword>
<evidence type="ECO:0000256" key="5">
    <source>
        <dbReference type="ARBA" id="ARBA00022692"/>
    </source>
</evidence>
<accession>A0A5C3F4B6</accession>
<evidence type="ECO:0000313" key="13">
    <source>
        <dbReference type="Proteomes" id="UP000323386"/>
    </source>
</evidence>
<gene>
    <name evidence="12" type="ORF">PSFLO_04255</name>
</gene>
<evidence type="ECO:0000256" key="11">
    <source>
        <dbReference type="RuleBase" id="RU368118"/>
    </source>
</evidence>
<dbReference type="GO" id="GO:0045275">
    <property type="term" value="C:respiratory chain complex III"/>
    <property type="evidence" value="ECO:0007669"/>
    <property type="project" value="UniProtKB-UniRule"/>
</dbReference>
<proteinExistence type="inferred from homology"/>
<dbReference type="FunFam" id="1.20.5.210:FF:000001">
    <property type="entry name" value="Cytochrome b-c1 complex subunit 8"/>
    <property type="match status" value="1"/>
</dbReference>
<sequence>MRATQVTHSGMPSGPTYMGWWGGFAGPQQKGITQYSLSPFQQNPVKNAVRDYIFFGYKRLMQQAPYFAIPFAVGYGIIAWGKKKNAYYNSKAGHLAGHGDH</sequence>
<evidence type="ECO:0000256" key="8">
    <source>
        <dbReference type="ARBA" id="ARBA00022989"/>
    </source>
</evidence>
<evidence type="ECO:0000256" key="10">
    <source>
        <dbReference type="ARBA" id="ARBA00023136"/>
    </source>
</evidence>
<dbReference type="PANTHER" id="PTHR12119">
    <property type="entry name" value="UBIQUINOL-CYTOCHROME C REDUCTASE COMPLEX UBIQUINONE-BINDING PROTEIN QP-C"/>
    <property type="match status" value="1"/>
</dbReference>
<evidence type="ECO:0000256" key="7">
    <source>
        <dbReference type="ARBA" id="ARBA00022982"/>
    </source>
</evidence>
<evidence type="ECO:0000256" key="1">
    <source>
        <dbReference type="ARBA" id="ARBA00004434"/>
    </source>
</evidence>
<dbReference type="EMBL" id="OOIP01000011">
    <property type="protein sequence ID" value="SPO38776.1"/>
    <property type="molecule type" value="Genomic_DNA"/>
</dbReference>
<evidence type="ECO:0000256" key="4">
    <source>
        <dbReference type="ARBA" id="ARBA00022660"/>
    </source>
</evidence>
<dbReference type="GO" id="GO:0005743">
    <property type="term" value="C:mitochondrial inner membrane"/>
    <property type="evidence" value="ECO:0007669"/>
    <property type="project" value="UniProtKB-SubCell"/>
</dbReference>
<feature type="transmembrane region" description="Helical" evidence="11">
    <location>
        <begin position="64"/>
        <end position="81"/>
    </location>
</feature>
<dbReference type="PANTHER" id="PTHR12119:SF2">
    <property type="entry name" value="CYTOCHROME B-C1 COMPLEX SUBUNIT 8"/>
    <property type="match status" value="1"/>
</dbReference>
<dbReference type="GO" id="GO:0006122">
    <property type="term" value="P:mitochondrial electron transport, ubiquinol to cytochrome c"/>
    <property type="evidence" value="ECO:0007669"/>
    <property type="project" value="UniProtKB-UniRule"/>
</dbReference>
<comment type="similarity">
    <text evidence="2 11">Belongs to the UQCRQ/QCR8 family.</text>
</comment>
<dbReference type="Pfam" id="PF02939">
    <property type="entry name" value="UcrQ"/>
    <property type="match status" value="1"/>
</dbReference>
<comment type="subcellular location">
    <subcellularLocation>
        <location evidence="1 11">Mitochondrion inner membrane</location>
        <topology evidence="1 11">Single-pass membrane protein</topology>
    </subcellularLocation>
</comment>
<evidence type="ECO:0000256" key="9">
    <source>
        <dbReference type="ARBA" id="ARBA00023128"/>
    </source>
</evidence>